<evidence type="ECO:0000256" key="1">
    <source>
        <dbReference type="SAM" id="Coils"/>
    </source>
</evidence>
<dbReference type="GO" id="GO:0004519">
    <property type="term" value="F:endonuclease activity"/>
    <property type="evidence" value="ECO:0007669"/>
    <property type="project" value="UniProtKB-KW"/>
</dbReference>
<dbReference type="EMBL" id="CP001686">
    <property type="protein sequence ID" value="ACV06456.1"/>
    <property type="molecule type" value="Genomic_DNA"/>
</dbReference>
<keyword evidence="5" id="KW-1185">Reference proteome</keyword>
<dbReference type="GO" id="GO:0008270">
    <property type="term" value="F:zinc ion binding"/>
    <property type="evidence" value="ECO:0007669"/>
    <property type="project" value="InterPro"/>
</dbReference>
<sequence length="481" mass="51964">MRAAVVRRRQHLGETAQELVDTLRELEELRNTVAAVQLEAVARLQRVQTAEDLAAGVPEEMAGECTASMVGLARRESPHRGAEALSLAETLAEDLPCTLERMLAGRATEYQARLVQRHTSHLTAVQRQVVDQVIAPRLEDLSPRRVTSAVQAEAYRLDPEGSTRRAALAHRDRKVGLQPKPDTMTLLTAYLPAAQGVAVWSGLDREARSRRAVGDERSIDQLRADILVERLTGQATAQAVPLEVQLVVPAGTVFGGAATREVLEGGAAAVGAVDGPCATGGTTRRVPEAVARDGEPAFLTGYGPLPAPLARSMIRESAEVTLRRLLLDPLHGTLVGRESRARTFSRGDRELLIARDRFCRTPWCDAPIREADHVVGWAEGGSTSIANGQGLCSRCNQVKNHPRWDTRPVMARPDGAGATAGWLQKVRQVAGDRATDQSVDRADADQADRPDRSGRAVQQAEVVTTTPAGHRYRSPVPSLTS</sequence>
<feature type="coiled-coil region" evidence="1">
    <location>
        <begin position="9"/>
        <end position="39"/>
    </location>
</feature>
<dbReference type="Gene3D" id="1.10.30.50">
    <property type="match status" value="1"/>
</dbReference>
<dbReference type="CDD" id="cd00085">
    <property type="entry name" value="HNHc"/>
    <property type="match status" value="1"/>
</dbReference>
<evidence type="ECO:0000313" key="5">
    <source>
        <dbReference type="Proteomes" id="UP000006666"/>
    </source>
</evidence>
<evidence type="ECO:0000313" key="4">
    <source>
        <dbReference type="EMBL" id="ACV06456.1"/>
    </source>
</evidence>
<keyword evidence="4" id="KW-0255">Endonuclease</keyword>
<dbReference type="GO" id="GO:0003676">
    <property type="term" value="F:nucleic acid binding"/>
    <property type="evidence" value="ECO:0007669"/>
    <property type="project" value="InterPro"/>
</dbReference>
<proteinExistence type="predicted"/>
<dbReference type="InterPro" id="IPR003615">
    <property type="entry name" value="HNH_nuc"/>
</dbReference>
<keyword evidence="4" id="KW-0540">Nuclease</keyword>
<dbReference type="HOGENOM" id="CLU_021786_0_1_11"/>
<feature type="region of interest" description="Disordered" evidence="2">
    <location>
        <begin position="430"/>
        <end position="481"/>
    </location>
</feature>
<organism evidence="4 5">
    <name type="scientific">Kytococcus sedentarius (strain ATCC 14392 / DSM 20547 / JCM 11482 / CCUG 33030 / NBRC 15357 / NCTC 11040 / CCM 314 / 541)</name>
    <name type="common">Micrococcus sedentarius</name>
    <dbReference type="NCBI Taxonomy" id="478801"/>
    <lineage>
        <taxon>Bacteria</taxon>
        <taxon>Bacillati</taxon>
        <taxon>Actinomycetota</taxon>
        <taxon>Actinomycetes</taxon>
        <taxon>Micrococcales</taxon>
        <taxon>Kytococcaceae</taxon>
        <taxon>Kytococcus</taxon>
    </lineage>
</organism>
<evidence type="ECO:0000259" key="3">
    <source>
        <dbReference type="SMART" id="SM00507"/>
    </source>
</evidence>
<evidence type="ECO:0000256" key="2">
    <source>
        <dbReference type="SAM" id="MobiDB-lite"/>
    </source>
</evidence>
<dbReference type="SMART" id="SM00507">
    <property type="entry name" value="HNHc"/>
    <property type="match status" value="1"/>
</dbReference>
<reference evidence="4 5" key="1">
    <citation type="journal article" date="2009" name="Stand. Genomic Sci.">
        <title>Complete genome sequence of Kytococcus sedentarius type strain (541).</title>
        <authorList>
            <person name="Sims D."/>
            <person name="Brettin T."/>
            <person name="Detter J.C."/>
            <person name="Han C."/>
            <person name="Lapidus A."/>
            <person name="Copeland A."/>
            <person name="Glavina Del Rio T."/>
            <person name="Nolan M."/>
            <person name="Chen F."/>
            <person name="Lucas S."/>
            <person name="Tice H."/>
            <person name="Cheng J.F."/>
            <person name="Bruce D."/>
            <person name="Goodwin L."/>
            <person name="Pitluck S."/>
            <person name="Ovchinnikova G."/>
            <person name="Pati A."/>
            <person name="Ivanova N."/>
            <person name="Mavrommatis K."/>
            <person name="Chen A."/>
            <person name="Palaniappan K."/>
            <person name="D'haeseleer P."/>
            <person name="Chain P."/>
            <person name="Bristow J."/>
            <person name="Eisen J.A."/>
            <person name="Markowitz V."/>
            <person name="Hugenholtz P."/>
            <person name="Schneider S."/>
            <person name="Goker M."/>
            <person name="Pukall R."/>
            <person name="Kyrpides N.C."/>
            <person name="Klenk H.P."/>
        </authorList>
    </citation>
    <scope>NUCLEOTIDE SEQUENCE [LARGE SCALE GENOMIC DNA]</scope>
    <source>
        <strain evidence="5">ATCC 14392 / DSM 20547 / JCM 11482 / CCUG 33030 / NBRC 15357 / NCTC 11040 / CCM 314 / 541</strain>
    </source>
</reference>
<dbReference type="InterPro" id="IPR002711">
    <property type="entry name" value="HNH"/>
</dbReference>
<dbReference type="Pfam" id="PF01844">
    <property type="entry name" value="HNH"/>
    <property type="match status" value="1"/>
</dbReference>
<feature type="compositionally biased region" description="Basic and acidic residues" evidence="2">
    <location>
        <begin position="433"/>
        <end position="454"/>
    </location>
</feature>
<dbReference type="STRING" id="478801.Ksed_14290"/>
<feature type="domain" description="HNH nuclease" evidence="3">
    <location>
        <begin position="347"/>
        <end position="397"/>
    </location>
</feature>
<name>C7NHU9_KYTSD</name>
<gene>
    <name evidence="4" type="ordered locus">Ksed_14290</name>
</gene>
<dbReference type="AlphaFoldDB" id="C7NHU9"/>
<protein>
    <submittedName>
        <fullName evidence="4">HNH endonuclease</fullName>
    </submittedName>
</protein>
<keyword evidence="1" id="KW-0175">Coiled coil</keyword>
<dbReference type="KEGG" id="kse:Ksed_14290"/>
<dbReference type="eggNOG" id="COG1403">
    <property type="taxonomic scope" value="Bacteria"/>
</dbReference>
<accession>C7NHU9</accession>
<dbReference type="Proteomes" id="UP000006666">
    <property type="component" value="Chromosome"/>
</dbReference>
<keyword evidence="4" id="KW-0378">Hydrolase</keyword>